<proteinExistence type="predicted"/>
<accession>A0A8D5UDT1</accession>
<sequence>MQQKRNKKSREIETSGFSLDDKVFAAPFSRLCMAHVERYDWNRIAWYDGINNDDPPKLR</sequence>
<reference evidence="1" key="1">
    <citation type="journal article" date="2013" name="Int. J. Syst. Evol. Microbiol.">
        <title>Polycladomyces abyssicola gen. nov., sp. nov., a thermophilic filamentous bacterium isolated from hemipelagic sediment.</title>
        <authorList>
            <person name="Tsubouchi T."/>
            <person name="Shimane Y."/>
            <person name="Mori K."/>
            <person name="Usui K."/>
            <person name="Hiraki T."/>
            <person name="Tame A."/>
            <person name="Uematsu K."/>
            <person name="Maruyama T."/>
            <person name="Hatada Y."/>
        </authorList>
    </citation>
    <scope>NUCLEOTIDE SEQUENCE</scope>
    <source>
        <strain evidence="1">JIR-001</strain>
    </source>
</reference>
<keyword evidence="2" id="KW-1185">Reference proteome</keyword>
<dbReference type="Proteomes" id="UP000677436">
    <property type="component" value="Chromosome"/>
</dbReference>
<reference evidence="1" key="2">
    <citation type="journal article" date="2021" name="Microbiol. Resour. Announc.">
        <title>Complete Genome Sequence of Polycladomyces abyssicola JIR-001T, Isolated from Hemipelagic Sediment in Deep Seawater.</title>
        <authorList>
            <person name="Tsubouchi T."/>
            <person name="Kaneko Y."/>
        </authorList>
    </citation>
    <scope>NUCLEOTIDE SEQUENCE</scope>
    <source>
        <strain evidence="1">JIR-001</strain>
    </source>
</reference>
<protein>
    <submittedName>
        <fullName evidence="1">Uncharacterized protein</fullName>
    </submittedName>
</protein>
<name>A0A8D5UDT1_9BACL</name>
<gene>
    <name evidence="1" type="ORF">JIR001_09820</name>
</gene>
<dbReference type="KEGG" id="pabs:JIR001_09820"/>
<dbReference type="AlphaFoldDB" id="A0A8D5UDT1"/>
<evidence type="ECO:0000313" key="1">
    <source>
        <dbReference type="EMBL" id="BCU81199.1"/>
    </source>
</evidence>
<dbReference type="EMBL" id="AP024601">
    <property type="protein sequence ID" value="BCU81199.1"/>
    <property type="molecule type" value="Genomic_DNA"/>
</dbReference>
<organism evidence="1 2">
    <name type="scientific">Polycladomyces abyssicola</name>
    <dbReference type="NCBI Taxonomy" id="1125966"/>
    <lineage>
        <taxon>Bacteria</taxon>
        <taxon>Bacillati</taxon>
        <taxon>Bacillota</taxon>
        <taxon>Bacilli</taxon>
        <taxon>Bacillales</taxon>
        <taxon>Thermoactinomycetaceae</taxon>
        <taxon>Polycladomyces</taxon>
    </lineage>
</organism>
<evidence type="ECO:0000313" key="2">
    <source>
        <dbReference type="Proteomes" id="UP000677436"/>
    </source>
</evidence>